<dbReference type="EMBL" id="UYRU01011543">
    <property type="protein sequence ID" value="VDK47053.1"/>
    <property type="molecule type" value="Genomic_DNA"/>
</dbReference>
<sequence length="239" mass="26782">MCAARATRARKTRLELEIERNRAEGNLTKALEQAYPLKGERGGSIACLFHLVFCENKLEPSEKDCSSAIDFVGAESAAEDALRTASDEQYRLEALVLKAKIAFIREKYADVVELLNAVDLKNAKIESYTARFVRLLCEGLAMLGLSKEHTVSKAETVMSPEICDCYELAGNMCIRHLQELESTVPESALPIGIPKVVELAIKRRVLIPLQQKYVEHLRSQFATFICFHMNIKDLNFCAV</sequence>
<evidence type="ECO:0000256" key="1">
    <source>
        <dbReference type="SAM" id="Coils"/>
    </source>
</evidence>
<keyword evidence="4" id="KW-1185">Reference proteome</keyword>
<dbReference type="Proteomes" id="UP000281553">
    <property type="component" value="Unassembled WGS sequence"/>
</dbReference>
<dbReference type="GO" id="GO:0046854">
    <property type="term" value="P:phosphatidylinositol phosphate biosynthetic process"/>
    <property type="evidence" value="ECO:0007669"/>
    <property type="project" value="TreeGrafter"/>
</dbReference>
<dbReference type="InterPro" id="IPR051722">
    <property type="entry name" value="Endocytosis_PI4K-reg_protein"/>
</dbReference>
<dbReference type="GO" id="GO:0072659">
    <property type="term" value="P:protein localization to plasma membrane"/>
    <property type="evidence" value="ECO:0007669"/>
    <property type="project" value="TreeGrafter"/>
</dbReference>
<evidence type="ECO:0000313" key="3">
    <source>
        <dbReference type="EMBL" id="VDK47053.1"/>
    </source>
</evidence>
<dbReference type="Pfam" id="PF19440">
    <property type="entry name" value="TTC7_N"/>
    <property type="match status" value="1"/>
</dbReference>
<dbReference type="GO" id="GO:0005886">
    <property type="term" value="C:plasma membrane"/>
    <property type="evidence" value="ECO:0007669"/>
    <property type="project" value="TreeGrafter"/>
</dbReference>
<proteinExistence type="predicted"/>
<dbReference type="AlphaFoldDB" id="A0A3P6QWA3"/>
<name>A0A3P6QWA3_DIBLA</name>
<accession>A0A3P6QWA3</accession>
<dbReference type="PANTHER" id="PTHR23083:SF464">
    <property type="entry name" value="TETRATRICOPEPTIDE REPEAT DOMAIN 7, ISOFORM A"/>
    <property type="match status" value="1"/>
</dbReference>
<keyword evidence="1" id="KW-0175">Coiled coil</keyword>
<feature type="domain" description="Tetratricopeptide repeat protein 7 N-terminal" evidence="2">
    <location>
        <begin position="5"/>
        <end position="185"/>
    </location>
</feature>
<evidence type="ECO:0000259" key="2">
    <source>
        <dbReference type="Pfam" id="PF19440"/>
    </source>
</evidence>
<dbReference type="PANTHER" id="PTHR23083">
    <property type="entry name" value="TETRATRICOPEPTIDE REPEAT PROTEIN, TPR"/>
    <property type="match status" value="1"/>
</dbReference>
<dbReference type="OrthoDB" id="29013at2759"/>
<dbReference type="InterPro" id="IPR045819">
    <property type="entry name" value="TTC7_N"/>
</dbReference>
<protein>
    <recommendedName>
        <fullName evidence="2">Tetratricopeptide repeat protein 7 N-terminal domain-containing protein</fullName>
    </recommendedName>
</protein>
<gene>
    <name evidence="3" type="ORF">DILT_LOCUS1585</name>
</gene>
<evidence type="ECO:0000313" key="4">
    <source>
        <dbReference type="Proteomes" id="UP000281553"/>
    </source>
</evidence>
<reference evidence="3 4" key="1">
    <citation type="submission" date="2018-11" db="EMBL/GenBank/DDBJ databases">
        <authorList>
            <consortium name="Pathogen Informatics"/>
        </authorList>
    </citation>
    <scope>NUCLEOTIDE SEQUENCE [LARGE SCALE GENOMIC DNA]</scope>
</reference>
<organism evidence="3 4">
    <name type="scientific">Dibothriocephalus latus</name>
    <name type="common">Fish tapeworm</name>
    <name type="synonym">Diphyllobothrium latum</name>
    <dbReference type="NCBI Taxonomy" id="60516"/>
    <lineage>
        <taxon>Eukaryota</taxon>
        <taxon>Metazoa</taxon>
        <taxon>Spiralia</taxon>
        <taxon>Lophotrochozoa</taxon>
        <taxon>Platyhelminthes</taxon>
        <taxon>Cestoda</taxon>
        <taxon>Eucestoda</taxon>
        <taxon>Diphyllobothriidea</taxon>
        <taxon>Diphyllobothriidae</taxon>
        <taxon>Dibothriocephalus</taxon>
    </lineage>
</organism>
<feature type="coiled-coil region" evidence="1">
    <location>
        <begin position="4"/>
        <end position="33"/>
    </location>
</feature>